<sequence length="178" mass="20570">MQIRRRGKRCRPDLLILLCSILLIWIPEFIAAGTVTLASIEIFKTHEMLNLKPTVYFKCKGENMTTLPDVTEKHVVYNFKGEESWQPLTELLEKKCKRCGIYEHDKIASDDVFDEWELCASDFTDGKYNHVKEGEFNATFLCSDCVPSENGERPVIIALSCCPLGLHSFFWIRDVFLR</sequence>
<evidence type="ECO:0000259" key="1">
    <source>
        <dbReference type="Pfam" id="PF25829"/>
    </source>
</evidence>
<evidence type="ECO:0000313" key="2">
    <source>
        <dbReference type="EMBL" id="CAI9098127.1"/>
    </source>
</evidence>
<dbReference type="AlphaFoldDB" id="A0AAV1CUC0"/>
<accession>A0AAV1CUC0</accession>
<dbReference type="PANTHER" id="PTHR33780:SF3">
    <property type="entry name" value="EXPRESSED PROTEIN"/>
    <property type="match status" value="1"/>
</dbReference>
<evidence type="ECO:0000313" key="3">
    <source>
        <dbReference type="Proteomes" id="UP001161247"/>
    </source>
</evidence>
<keyword evidence="3" id="KW-1185">Reference proteome</keyword>
<reference evidence="2" key="1">
    <citation type="submission" date="2023-03" db="EMBL/GenBank/DDBJ databases">
        <authorList>
            <person name="Julca I."/>
        </authorList>
    </citation>
    <scope>NUCLEOTIDE SEQUENCE</scope>
</reference>
<dbReference type="EMBL" id="OX459120">
    <property type="protein sequence ID" value="CAI9098127.1"/>
    <property type="molecule type" value="Genomic_DNA"/>
</dbReference>
<dbReference type="Proteomes" id="UP001161247">
    <property type="component" value="Chromosome 3"/>
</dbReference>
<protein>
    <submittedName>
        <fullName evidence="2">OLC1v1034713C3</fullName>
    </submittedName>
</protein>
<gene>
    <name evidence="2" type="ORF">OLC1_LOCUS8428</name>
</gene>
<name>A0AAV1CUC0_OLDCO</name>
<dbReference type="InterPro" id="IPR057713">
    <property type="entry name" value="DUF7953"/>
</dbReference>
<feature type="domain" description="DUF7953" evidence="1">
    <location>
        <begin position="33"/>
        <end position="143"/>
    </location>
</feature>
<organism evidence="2 3">
    <name type="scientific">Oldenlandia corymbosa var. corymbosa</name>
    <dbReference type="NCBI Taxonomy" id="529605"/>
    <lineage>
        <taxon>Eukaryota</taxon>
        <taxon>Viridiplantae</taxon>
        <taxon>Streptophyta</taxon>
        <taxon>Embryophyta</taxon>
        <taxon>Tracheophyta</taxon>
        <taxon>Spermatophyta</taxon>
        <taxon>Magnoliopsida</taxon>
        <taxon>eudicotyledons</taxon>
        <taxon>Gunneridae</taxon>
        <taxon>Pentapetalae</taxon>
        <taxon>asterids</taxon>
        <taxon>lamiids</taxon>
        <taxon>Gentianales</taxon>
        <taxon>Rubiaceae</taxon>
        <taxon>Rubioideae</taxon>
        <taxon>Spermacoceae</taxon>
        <taxon>Hedyotis-Oldenlandia complex</taxon>
        <taxon>Oldenlandia</taxon>
    </lineage>
</organism>
<proteinExistence type="predicted"/>
<dbReference type="Pfam" id="PF25829">
    <property type="entry name" value="DUF7953"/>
    <property type="match status" value="1"/>
</dbReference>
<dbReference type="PANTHER" id="PTHR33780">
    <property type="entry name" value="EXPRESSED PROTEIN"/>
    <property type="match status" value="1"/>
</dbReference>